<dbReference type="InterPro" id="IPR032816">
    <property type="entry name" value="VTT_dom"/>
</dbReference>
<evidence type="ECO:0000256" key="3">
    <source>
        <dbReference type="ARBA" id="ARBA00022692"/>
    </source>
</evidence>
<feature type="transmembrane region" description="Helical" evidence="6">
    <location>
        <begin position="55"/>
        <end position="77"/>
    </location>
</feature>
<keyword evidence="3 6" id="KW-0812">Transmembrane</keyword>
<keyword evidence="4 6" id="KW-1133">Transmembrane helix</keyword>
<protein>
    <recommendedName>
        <fullName evidence="6">TVP38/TMEM64 family membrane protein</fullName>
    </recommendedName>
</protein>
<accession>A0A927GUZ6</accession>
<evidence type="ECO:0000313" key="9">
    <source>
        <dbReference type="Proteomes" id="UP000621560"/>
    </source>
</evidence>
<feature type="domain" description="VTT" evidence="7">
    <location>
        <begin position="40"/>
        <end position="159"/>
    </location>
</feature>
<reference evidence="8" key="1">
    <citation type="submission" date="2020-09" db="EMBL/GenBank/DDBJ databases">
        <title>A novel bacterium of genus Paenibacillus, isolated from South China Sea.</title>
        <authorList>
            <person name="Huang H."/>
            <person name="Mo K."/>
            <person name="Hu Y."/>
        </authorList>
    </citation>
    <scope>NUCLEOTIDE SEQUENCE</scope>
    <source>
        <strain evidence="8">IB182496</strain>
    </source>
</reference>
<dbReference type="InterPro" id="IPR015414">
    <property type="entry name" value="TMEM64"/>
</dbReference>
<comment type="caution">
    <text evidence="8">The sequence shown here is derived from an EMBL/GenBank/DDBJ whole genome shotgun (WGS) entry which is preliminary data.</text>
</comment>
<evidence type="ECO:0000256" key="6">
    <source>
        <dbReference type="RuleBase" id="RU366058"/>
    </source>
</evidence>
<dbReference type="AlphaFoldDB" id="A0A927GUZ6"/>
<dbReference type="PANTHER" id="PTHR12677">
    <property type="entry name" value="GOLGI APPARATUS MEMBRANE PROTEIN TVP38-RELATED"/>
    <property type="match status" value="1"/>
</dbReference>
<organism evidence="8 9">
    <name type="scientific">Paenibacillus sabuli</name>
    <dbReference type="NCBI Taxonomy" id="2772509"/>
    <lineage>
        <taxon>Bacteria</taxon>
        <taxon>Bacillati</taxon>
        <taxon>Bacillota</taxon>
        <taxon>Bacilli</taxon>
        <taxon>Bacillales</taxon>
        <taxon>Paenibacillaceae</taxon>
        <taxon>Paenibacillus</taxon>
    </lineage>
</organism>
<keyword evidence="2 6" id="KW-1003">Cell membrane</keyword>
<evidence type="ECO:0000259" key="7">
    <source>
        <dbReference type="Pfam" id="PF09335"/>
    </source>
</evidence>
<evidence type="ECO:0000256" key="4">
    <source>
        <dbReference type="ARBA" id="ARBA00022989"/>
    </source>
</evidence>
<feature type="transmembrane region" description="Helical" evidence="6">
    <location>
        <begin position="106"/>
        <end position="131"/>
    </location>
</feature>
<evidence type="ECO:0000256" key="1">
    <source>
        <dbReference type="ARBA" id="ARBA00004651"/>
    </source>
</evidence>
<dbReference type="PANTHER" id="PTHR12677:SF59">
    <property type="entry name" value="GOLGI APPARATUS MEMBRANE PROTEIN TVP38-RELATED"/>
    <property type="match status" value="1"/>
</dbReference>
<dbReference type="RefSeq" id="WP_190921318.1">
    <property type="nucleotide sequence ID" value="NZ_JACXIZ010000058.1"/>
</dbReference>
<keyword evidence="9" id="KW-1185">Reference proteome</keyword>
<feature type="transmembrane region" description="Helical" evidence="6">
    <location>
        <begin position="169"/>
        <end position="188"/>
    </location>
</feature>
<dbReference type="Proteomes" id="UP000621560">
    <property type="component" value="Unassembled WGS sequence"/>
</dbReference>
<feature type="transmembrane region" description="Helical" evidence="6">
    <location>
        <begin position="20"/>
        <end position="48"/>
    </location>
</feature>
<keyword evidence="5 6" id="KW-0472">Membrane</keyword>
<comment type="subcellular location">
    <subcellularLocation>
        <location evidence="1 6">Cell membrane</location>
        <topology evidence="1 6">Multi-pass membrane protein</topology>
    </subcellularLocation>
</comment>
<proteinExistence type="inferred from homology"/>
<evidence type="ECO:0000313" key="8">
    <source>
        <dbReference type="EMBL" id="MBD2848222.1"/>
    </source>
</evidence>
<dbReference type="GO" id="GO:0005886">
    <property type="term" value="C:plasma membrane"/>
    <property type="evidence" value="ECO:0007669"/>
    <property type="project" value="UniProtKB-SubCell"/>
</dbReference>
<evidence type="ECO:0000256" key="5">
    <source>
        <dbReference type="ARBA" id="ARBA00023136"/>
    </source>
</evidence>
<evidence type="ECO:0000256" key="2">
    <source>
        <dbReference type="ARBA" id="ARBA00022475"/>
    </source>
</evidence>
<dbReference type="EMBL" id="JACXIZ010000058">
    <property type="protein sequence ID" value="MBD2848222.1"/>
    <property type="molecule type" value="Genomic_DNA"/>
</dbReference>
<comment type="similarity">
    <text evidence="6">Belongs to the TVP38/TMEM64 family.</text>
</comment>
<name>A0A927GUZ6_9BACL</name>
<dbReference type="Pfam" id="PF09335">
    <property type="entry name" value="VTT_dom"/>
    <property type="match status" value="1"/>
</dbReference>
<sequence length="199" mass="22624">MQEWIDQAIERLVASAGLDGYMLLLLTTPLSIVQGIVTFFPFATLMLLHVATFGVVEGLLVSWLLGTLASIVCFWLSRSLLQPWFMHRFGERLAKYDKWQRHMDHYGVWVVILLRSIPIVPSNIISIMAAISPLHWRAYLWSTTIGTFSQVWLFALLGSSLLDPDSDTFMIWAAYAGFCFLLLVLFLVRRARSQVKGQG</sequence>
<feature type="transmembrane region" description="Helical" evidence="6">
    <location>
        <begin position="138"/>
        <end position="157"/>
    </location>
</feature>
<gene>
    <name evidence="8" type="ORF">IDH44_23760</name>
</gene>